<keyword evidence="3" id="KW-1185">Reference proteome</keyword>
<dbReference type="Gene3D" id="3.60.21.10">
    <property type="match status" value="1"/>
</dbReference>
<dbReference type="PANTHER" id="PTHR42850">
    <property type="entry name" value="METALLOPHOSPHOESTERASE"/>
    <property type="match status" value="1"/>
</dbReference>
<comment type="caution">
    <text evidence="2">The sequence shown here is derived from an EMBL/GenBank/DDBJ whole genome shotgun (WGS) entry which is preliminary data.</text>
</comment>
<accession>A0A544T504</accession>
<dbReference type="GO" id="GO:0008803">
    <property type="term" value="F:bis(5'-nucleosyl)-tetraphosphatase (symmetrical) activity"/>
    <property type="evidence" value="ECO:0007669"/>
    <property type="project" value="TreeGrafter"/>
</dbReference>
<dbReference type="InterPro" id="IPR004843">
    <property type="entry name" value="Calcineurin-like_PHP"/>
</dbReference>
<dbReference type="EMBL" id="VDGH01000007">
    <property type="protein sequence ID" value="TQR12521.1"/>
    <property type="molecule type" value="Genomic_DNA"/>
</dbReference>
<dbReference type="Pfam" id="PF00149">
    <property type="entry name" value="Metallophos"/>
    <property type="match status" value="1"/>
</dbReference>
<dbReference type="Proteomes" id="UP000317316">
    <property type="component" value="Unassembled WGS sequence"/>
</dbReference>
<feature type="domain" description="Calcineurin-like phosphoesterase" evidence="1">
    <location>
        <begin position="3"/>
        <end position="172"/>
    </location>
</feature>
<dbReference type="InterPro" id="IPR029052">
    <property type="entry name" value="Metallo-depent_PP-like"/>
</dbReference>
<dbReference type="InterPro" id="IPR050126">
    <property type="entry name" value="Ap4A_hydrolase"/>
</dbReference>
<dbReference type="RefSeq" id="WP_142539301.1">
    <property type="nucleotide sequence ID" value="NZ_BMIE01000006.1"/>
</dbReference>
<dbReference type="GO" id="GO:0016791">
    <property type="term" value="F:phosphatase activity"/>
    <property type="evidence" value="ECO:0007669"/>
    <property type="project" value="TreeGrafter"/>
</dbReference>
<gene>
    <name evidence="2" type="ORF">FG382_12915</name>
</gene>
<name>A0A544T504_9BACI</name>
<dbReference type="GO" id="GO:0110154">
    <property type="term" value="P:RNA decapping"/>
    <property type="evidence" value="ECO:0007669"/>
    <property type="project" value="TreeGrafter"/>
</dbReference>
<dbReference type="PRINTS" id="PR00114">
    <property type="entry name" value="STPHPHTASE"/>
</dbReference>
<dbReference type="AlphaFoldDB" id="A0A544T504"/>
<dbReference type="InterPro" id="IPR006186">
    <property type="entry name" value="Ser/Thr-sp_prot-phosphatase"/>
</dbReference>
<dbReference type="PANTHER" id="PTHR42850:SF4">
    <property type="entry name" value="ZINC-DEPENDENT ENDOPOLYPHOSPHATASE"/>
    <property type="match status" value="1"/>
</dbReference>
<evidence type="ECO:0000259" key="1">
    <source>
        <dbReference type="Pfam" id="PF00149"/>
    </source>
</evidence>
<dbReference type="OrthoDB" id="9807890at2"/>
<evidence type="ECO:0000313" key="2">
    <source>
        <dbReference type="EMBL" id="TQR12521.1"/>
    </source>
</evidence>
<evidence type="ECO:0000313" key="3">
    <source>
        <dbReference type="Proteomes" id="UP000317316"/>
    </source>
</evidence>
<dbReference type="CDD" id="cd00144">
    <property type="entry name" value="MPP_PPP_family"/>
    <property type="match status" value="1"/>
</dbReference>
<dbReference type="GO" id="GO:0005737">
    <property type="term" value="C:cytoplasm"/>
    <property type="evidence" value="ECO:0007669"/>
    <property type="project" value="TreeGrafter"/>
</dbReference>
<organism evidence="2 3">
    <name type="scientific">Psychrobacillus lasiicapitis</name>
    <dbReference type="NCBI Taxonomy" id="1636719"/>
    <lineage>
        <taxon>Bacteria</taxon>
        <taxon>Bacillati</taxon>
        <taxon>Bacillota</taxon>
        <taxon>Bacilli</taxon>
        <taxon>Bacillales</taxon>
        <taxon>Bacillaceae</taxon>
        <taxon>Psychrobacillus</taxon>
    </lineage>
</organism>
<protein>
    <submittedName>
        <fullName evidence="2">Serine/threonine protein phosphatase</fullName>
    </submittedName>
</protein>
<dbReference type="SUPFAM" id="SSF56300">
    <property type="entry name" value="Metallo-dependent phosphatases"/>
    <property type="match status" value="1"/>
</dbReference>
<proteinExistence type="predicted"/>
<reference evidence="2 3" key="1">
    <citation type="submission" date="2019-05" db="EMBL/GenBank/DDBJ databases">
        <title>Psychrobacillus vulpis sp. nov., a new species isolated from feces of a red fox that inhabits in The Tablas de Daimiel Natural Park, Albacete, Spain.</title>
        <authorList>
            <person name="Rodriguez M."/>
            <person name="Reina J.C."/>
            <person name="Bejar V."/>
            <person name="Llamas I."/>
        </authorList>
    </citation>
    <scope>NUCLEOTIDE SEQUENCE [LARGE SCALE GENOMIC DNA]</scope>
    <source>
        <strain evidence="2 3">NEAU-3TGS17</strain>
    </source>
</reference>
<sequence length="218" mass="25370">MDLFVIGDVHGCYVTFLKMIDRWDKEREILIQLGDLIDRGNGSPEVVKLARHLKKVHRDQAFFIKGNHEYEMIEHITNPPNNNWLKQGGSETLHQYLAVGQNIKDDVDWLRTMPLYWGNDHVFISHAGISEIAKNPFNETSEYGILWNRGPLKNIQKLQIIGHTPGDWPIFDRQSNSWNIDTAAVFGNQLTGMKLKQSGELIDWIHIRTDKRDMRKKR</sequence>